<evidence type="ECO:0000256" key="2">
    <source>
        <dbReference type="ARBA" id="ARBA00022481"/>
    </source>
</evidence>
<dbReference type="Gene3D" id="3.30.700.10">
    <property type="entry name" value="Glycoprotein, Type 4 Pilin"/>
    <property type="match status" value="1"/>
</dbReference>
<evidence type="ECO:0000313" key="7">
    <source>
        <dbReference type="EMBL" id="PIT94543.1"/>
    </source>
</evidence>
<reference evidence="8" key="1">
    <citation type="submission" date="2017-09" db="EMBL/GenBank/DDBJ databases">
        <title>Depth-based differentiation of microbial function through sediment-hosted aquifers and enrichment of novel symbionts in the deep terrestrial subsurface.</title>
        <authorList>
            <person name="Probst A.J."/>
            <person name="Ladd B."/>
            <person name="Jarett J.K."/>
            <person name="Geller-Mcgrath D.E."/>
            <person name="Sieber C.M.K."/>
            <person name="Emerson J.B."/>
            <person name="Anantharaman K."/>
            <person name="Thomas B.C."/>
            <person name="Malmstrom R."/>
            <person name="Stieglmeier M."/>
            <person name="Klingl A."/>
            <person name="Woyke T."/>
            <person name="Ryan C.M."/>
            <person name="Banfield J.F."/>
        </authorList>
    </citation>
    <scope>NUCLEOTIDE SEQUENCE [LARGE SCALE GENOMIC DNA]</scope>
</reference>
<evidence type="ECO:0000313" key="8">
    <source>
        <dbReference type="Proteomes" id="UP000228900"/>
    </source>
</evidence>
<evidence type="ECO:0000256" key="3">
    <source>
        <dbReference type="ARBA" id="ARBA00022692"/>
    </source>
</evidence>
<dbReference type="InterPro" id="IPR000983">
    <property type="entry name" value="Bac_GSPG_pilin"/>
</dbReference>
<evidence type="ECO:0000256" key="5">
    <source>
        <dbReference type="ARBA" id="ARBA00023136"/>
    </source>
</evidence>
<keyword evidence="2" id="KW-0488">Methylation</keyword>
<evidence type="ECO:0008006" key="9">
    <source>
        <dbReference type="Google" id="ProtNLM"/>
    </source>
</evidence>
<dbReference type="GO" id="GO:0016020">
    <property type="term" value="C:membrane"/>
    <property type="evidence" value="ECO:0007669"/>
    <property type="project" value="UniProtKB-SubCell"/>
</dbReference>
<evidence type="ECO:0000256" key="1">
    <source>
        <dbReference type="ARBA" id="ARBA00004167"/>
    </source>
</evidence>
<dbReference type="NCBIfam" id="TIGR02532">
    <property type="entry name" value="IV_pilin_GFxxxE"/>
    <property type="match status" value="1"/>
</dbReference>
<name>A0A2M6WP42_9BACT</name>
<dbReference type="Pfam" id="PF07963">
    <property type="entry name" value="N_methyl"/>
    <property type="match status" value="1"/>
</dbReference>
<dbReference type="GO" id="GO:0015627">
    <property type="term" value="C:type II protein secretion system complex"/>
    <property type="evidence" value="ECO:0007669"/>
    <property type="project" value="InterPro"/>
</dbReference>
<accession>A0A2M6WP42</accession>
<evidence type="ECO:0000256" key="6">
    <source>
        <dbReference type="SAM" id="Phobius"/>
    </source>
</evidence>
<protein>
    <recommendedName>
        <fullName evidence="9">Type II secretion system protein GspG C-terminal domain-containing protein</fullName>
    </recommendedName>
</protein>
<keyword evidence="3 6" id="KW-0812">Transmembrane</keyword>
<dbReference type="SUPFAM" id="SSF54523">
    <property type="entry name" value="Pili subunits"/>
    <property type="match status" value="1"/>
</dbReference>
<dbReference type="EMBL" id="PFAQ01000044">
    <property type="protein sequence ID" value="PIT94543.1"/>
    <property type="molecule type" value="Genomic_DNA"/>
</dbReference>
<feature type="transmembrane region" description="Helical" evidence="6">
    <location>
        <begin position="12"/>
        <end position="33"/>
    </location>
</feature>
<sequence>MNYKKAFTLIELLVVIAIIGILATISIIAFSNARARARDAKRIGDAKQVETALEMFFNNQNRFPTKAEFDSGSLVINGKAYMVNLPEAPNPPDGSCDSNTNQFAYNVNSVGTTFTLSFCLGNNTGALSHGLKCVTRDGFLNTACSGDLGFTCGIPVVYGGDSYPTANIGSKCWMTKNLNIGTRIDACLSGPGCFGNNPQNQTNNGIIEKILF</sequence>
<keyword evidence="5 6" id="KW-0472">Membrane</keyword>
<dbReference type="InterPro" id="IPR012902">
    <property type="entry name" value="N_methyl_site"/>
</dbReference>
<comment type="subcellular location">
    <subcellularLocation>
        <location evidence="1">Membrane</location>
        <topology evidence="1">Single-pass membrane protein</topology>
    </subcellularLocation>
</comment>
<organism evidence="7 8">
    <name type="scientific">Candidatus Falkowbacteria bacterium CG10_big_fil_rev_8_21_14_0_10_39_9</name>
    <dbReference type="NCBI Taxonomy" id="1974566"/>
    <lineage>
        <taxon>Bacteria</taxon>
        <taxon>Candidatus Falkowiibacteriota</taxon>
    </lineage>
</organism>
<dbReference type="PRINTS" id="PR00813">
    <property type="entry name" value="BCTERIALGSPG"/>
</dbReference>
<evidence type="ECO:0000256" key="4">
    <source>
        <dbReference type="ARBA" id="ARBA00022989"/>
    </source>
</evidence>
<dbReference type="AlphaFoldDB" id="A0A2M6WP42"/>
<dbReference type="InterPro" id="IPR045584">
    <property type="entry name" value="Pilin-like"/>
</dbReference>
<comment type="caution">
    <text evidence="7">The sequence shown here is derived from an EMBL/GenBank/DDBJ whole genome shotgun (WGS) entry which is preliminary data.</text>
</comment>
<gene>
    <name evidence="7" type="ORF">COT98_03060</name>
</gene>
<dbReference type="GO" id="GO:0015628">
    <property type="term" value="P:protein secretion by the type II secretion system"/>
    <property type="evidence" value="ECO:0007669"/>
    <property type="project" value="InterPro"/>
</dbReference>
<keyword evidence="4 6" id="KW-1133">Transmembrane helix</keyword>
<dbReference type="PANTHER" id="PTHR30093:SF44">
    <property type="entry name" value="TYPE II SECRETION SYSTEM CORE PROTEIN G"/>
    <property type="match status" value="1"/>
</dbReference>
<dbReference type="PANTHER" id="PTHR30093">
    <property type="entry name" value="GENERAL SECRETION PATHWAY PROTEIN G"/>
    <property type="match status" value="1"/>
</dbReference>
<proteinExistence type="predicted"/>
<dbReference type="Proteomes" id="UP000228900">
    <property type="component" value="Unassembled WGS sequence"/>
</dbReference>